<comment type="similarity">
    <text evidence="7">Belongs to the major facilitator superfamily. DHA1 family. Polyamines/proton antiporter (TC 2.A.1.2.16) subfamily.</text>
</comment>
<feature type="region of interest" description="Disordered" evidence="8">
    <location>
        <begin position="1"/>
        <end position="36"/>
    </location>
</feature>
<evidence type="ECO:0000256" key="3">
    <source>
        <dbReference type="ARBA" id="ARBA00022475"/>
    </source>
</evidence>
<keyword evidence="5 9" id="KW-1133">Transmembrane helix</keyword>
<feature type="transmembrane region" description="Helical" evidence="9">
    <location>
        <begin position="279"/>
        <end position="299"/>
    </location>
</feature>
<evidence type="ECO:0000256" key="7">
    <source>
        <dbReference type="ARBA" id="ARBA00038459"/>
    </source>
</evidence>
<sequence length="493" mass="54101">MASQVSKPSEKLVSAGNIPVEPLAPTTHLDNKSLDKTSKEQLKELKDPKNPFNWSSGRKWSIILLISSITFVCSSSSSVFGPALPEFLKEFHSSGDTLATFTISEYAAGYILGPLICAPLSELYGRVPVIHASNLLFLISTIACALSINIPMFLIFRLGQAFSTCGAGTLGPGLIADLIPLEKRGFAMTIFAVGPTLGPSLSPVVGGIIAQKLGWRWIFWFISIIAGVLTIVSALLLRETYAPVLQARRKVREEHARGEVQTRKPWSAVSKAFIRPLKLLIHSPVTLILALQSSIALSYLNLVLSTFAITFQSQYDFTIWQSGFTLFGIGVGFIIGQIVVGAFSDRWLKYQKSRQMDVTPEDRLPPLIIGSVLIPAGFFWYGWSTEYHTHWIVPIIGSSLISIGAMFCFLPVSMYLVDAYSVFAASATAGNLMIRSIVSAVLPLAAEPLYHSVGYGWGNSIFAFIAMAFLPVPFLLVRYGRFLRTHPRFQVQL</sequence>
<feature type="transmembrane region" description="Helical" evidence="9">
    <location>
        <begin position="389"/>
        <end position="410"/>
    </location>
</feature>
<dbReference type="CDD" id="cd17323">
    <property type="entry name" value="MFS_Tpo1_MDR_like"/>
    <property type="match status" value="1"/>
</dbReference>
<dbReference type="KEGG" id="glz:GLAREA_01273"/>
<comment type="subcellular location">
    <subcellularLocation>
        <location evidence="1">Cell membrane</location>
        <topology evidence="1">Multi-pass membrane protein</topology>
    </subcellularLocation>
</comment>
<evidence type="ECO:0000256" key="9">
    <source>
        <dbReference type="SAM" id="Phobius"/>
    </source>
</evidence>
<proteinExistence type="inferred from homology"/>
<dbReference type="SUPFAM" id="SSF103473">
    <property type="entry name" value="MFS general substrate transporter"/>
    <property type="match status" value="1"/>
</dbReference>
<protein>
    <submittedName>
        <fullName evidence="11">MFS general substrate transporter</fullName>
    </submittedName>
</protein>
<evidence type="ECO:0000256" key="6">
    <source>
        <dbReference type="ARBA" id="ARBA00023136"/>
    </source>
</evidence>
<evidence type="ECO:0000256" key="1">
    <source>
        <dbReference type="ARBA" id="ARBA00004651"/>
    </source>
</evidence>
<evidence type="ECO:0000256" key="4">
    <source>
        <dbReference type="ARBA" id="ARBA00022692"/>
    </source>
</evidence>
<feature type="transmembrane region" description="Helical" evidence="9">
    <location>
        <begin position="217"/>
        <end position="237"/>
    </location>
</feature>
<gene>
    <name evidence="11" type="ORF">GLAREA_01273</name>
</gene>
<dbReference type="AlphaFoldDB" id="S3CZX1"/>
<dbReference type="OMA" id="RWTFWLE"/>
<feature type="transmembrane region" description="Helical" evidence="9">
    <location>
        <begin position="364"/>
        <end position="383"/>
    </location>
</feature>
<dbReference type="InterPro" id="IPR020846">
    <property type="entry name" value="MFS_dom"/>
</dbReference>
<dbReference type="OrthoDB" id="5296287at2759"/>
<evidence type="ECO:0000313" key="12">
    <source>
        <dbReference type="Proteomes" id="UP000016922"/>
    </source>
</evidence>
<keyword evidence="2" id="KW-0813">Transport</keyword>
<keyword evidence="4 9" id="KW-0812">Transmembrane</keyword>
<dbReference type="GeneID" id="19460331"/>
<accession>S3CZX1</accession>
<evidence type="ECO:0000313" key="11">
    <source>
        <dbReference type="EMBL" id="EPE25361.1"/>
    </source>
</evidence>
<keyword evidence="3" id="KW-1003">Cell membrane</keyword>
<keyword evidence="6 9" id="KW-0472">Membrane</keyword>
<feature type="transmembrane region" description="Helical" evidence="9">
    <location>
        <begin position="161"/>
        <end position="179"/>
    </location>
</feature>
<dbReference type="RefSeq" id="XP_008086680.1">
    <property type="nucleotide sequence ID" value="XM_008088489.1"/>
</dbReference>
<dbReference type="eggNOG" id="KOG0255">
    <property type="taxonomic scope" value="Eukaryota"/>
</dbReference>
<feature type="transmembrane region" description="Helical" evidence="9">
    <location>
        <begin position="422"/>
        <end position="445"/>
    </location>
</feature>
<feature type="transmembrane region" description="Helical" evidence="9">
    <location>
        <begin position="62"/>
        <end position="83"/>
    </location>
</feature>
<dbReference type="GO" id="GO:0005886">
    <property type="term" value="C:plasma membrane"/>
    <property type="evidence" value="ECO:0007669"/>
    <property type="project" value="UniProtKB-SubCell"/>
</dbReference>
<dbReference type="FunFam" id="1.20.1250.20:FF:000082">
    <property type="entry name" value="MFS multidrug transporter, putative"/>
    <property type="match status" value="1"/>
</dbReference>
<dbReference type="EMBL" id="KE145371">
    <property type="protein sequence ID" value="EPE25361.1"/>
    <property type="molecule type" value="Genomic_DNA"/>
</dbReference>
<feature type="transmembrane region" description="Helical" evidence="9">
    <location>
        <begin position="135"/>
        <end position="155"/>
    </location>
</feature>
<dbReference type="Pfam" id="PF07690">
    <property type="entry name" value="MFS_1"/>
    <property type="match status" value="1"/>
</dbReference>
<evidence type="ECO:0000256" key="5">
    <source>
        <dbReference type="ARBA" id="ARBA00022989"/>
    </source>
</evidence>
<dbReference type="PANTHER" id="PTHR23502:SF186">
    <property type="entry name" value="MAJOR FACILITATOR SUPERFAMILY (MFS) PROFILE DOMAIN-CONTAINING PROTEIN"/>
    <property type="match status" value="1"/>
</dbReference>
<dbReference type="GO" id="GO:0022857">
    <property type="term" value="F:transmembrane transporter activity"/>
    <property type="evidence" value="ECO:0007669"/>
    <property type="project" value="InterPro"/>
</dbReference>
<dbReference type="Gene3D" id="1.20.1250.20">
    <property type="entry name" value="MFS general substrate transporter like domains"/>
    <property type="match status" value="1"/>
</dbReference>
<feature type="transmembrane region" description="Helical" evidence="9">
    <location>
        <begin position="319"/>
        <end position="343"/>
    </location>
</feature>
<evidence type="ECO:0000256" key="2">
    <source>
        <dbReference type="ARBA" id="ARBA00022448"/>
    </source>
</evidence>
<feature type="transmembrane region" description="Helical" evidence="9">
    <location>
        <begin position="103"/>
        <end position="123"/>
    </location>
</feature>
<dbReference type="HOGENOM" id="CLU_008455_1_1_1"/>
<feature type="domain" description="Major facilitator superfamily (MFS) profile" evidence="10">
    <location>
        <begin position="62"/>
        <end position="486"/>
    </location>
</feature>
<organism evidence="11 12">
    <name type="scientific">Glarea lozoyensis (strain ATCC 20868 / MF5171)</name>
    <dbReference type="NCBI Taxonomy" id="1116229"/>
    <lineage>
        <taxon>Eukaryota</taxon>
        <taxon>Fungi</taxon>
        <taxon>Dikarya</taxon>
        <taxon>Ascomycota</taxon>
        <taxon>Pezizomycotina</taxon>
        <taxon>Leotiomycetes</taxon>
        <taxon>Helotiales</taxon>
        <taxon>Helotiaceae</taxon>
        <taxon>Glarea</taxon>
    </lineage>
</organism>
<dbReference type="InterPro" id="IPR011701">
    <property type="entry name" value="MFS"/>
</dbReference>
<evidence type="ECO:0000256" key="8">
    <source>
        <dbReference type="SAM" id="MobiDB-lite"/>
    </source>
</evidence>
<feature type="transmembrane region" description="Helical" evidence="9">
    <location>
        <begin position="186"/>
        <end position="211"/>
    </location>
</feature>
<feature type="transmembrane region" description="Helical" evidence="9">
    <location>
        <begin position="457"/>
        <end position="477"/>
    </location>
</feature>
<dbReference type="PANTHER" id="PTHR23502">
    <property type="entry name" value="MAJOR FACILITATOR SUPERFAMILY"/>
    <property type="match status" value="1"/>
</dbReference>
<evidence type="ECO:0000259" key="10">
    <source>
        <dbReference type="PROSITE" id="PS50850"/>
    </source>
</evidence>
<reference evidence="11 12" key="1">
    <citation type="journal article" date="2013" name="BMC Genomics">
        <title>Genomics-driven discovery of the pneumocandin biosynthetic gene cluster in the fungus Glarea lozoyensis.</title>
        <authorList>
            <person name="Chen L."/>
            <person name="Yue Q."/>
            <person name="Zhang X."/>
            <person name="Xiang M."/>
            <person name="Wang C."/>
            <person name="Li S."/>
            <person name="Che Y."/>
            <person name="Ortiz-Lopez F.J."/>
            <person name="Bills G.F."/>
            <person name="Liu X."/>
            <person name="An Z."/>
        </authorList>
    </citation>
    <scope>NUCLEOTIDE SEQUENCE [LARGE SCALE GENOMIC DNA]</scope>
    <source>
        <strain evidence="12">ATCC 20868 / MF5171</strain>
    </source>
</reference>
<keyword evidence="12" id="KW-1185">Reference proteome</keyword>
<dbReference type="InterPro" id="IPR036259">
    <property type="entry name" value="MFS_trans_sf"/>
</dbReference>
<name>S3CZX1_GLAL2</name>
<dbReference type="Proteomes" id="UP000016922">
    <property type="component" value="Unassembled WGS sequence"/>
</dbReference>
<dbReference type="PROSITE" id="PS50850">
    <property type="entry name" value="MFS"/>
    <property type="match status" value="1"/>
</dbReference>